<dbReference type="EMBL" id="CM002242">
    <property type="protein sequence ID" value="EAA29500.1"/>
    <property type="molecule type" value="Genomic_DNA"/>
</dbReference>
<evidence type="ECO:0000313" key="1">
    <source>
        <dbReference type="EMBL" id="EAA29500.1"/>
    </source>
</evidence>
<reference evidence="1 2" key="1">
    <citation type="journal article" date="2003" name="Nature">
        <title>The genome sequence of the filamentous fungus Neurospora crassa.</title>
        <authorList>
            <person name="Galagan J.E."/>
            <person name="Calvo S.E."/>
            <person name="Borkovich K.A."/>
            <person name="Selker E.U."/>
            <person name="Read N.D."/>
            <person name="Jaffe D."/>
            <person name="FitzHugh W."/>
            <person name="Ma L.J."/>
            <person name="Smirnov S."/>
            <person name="Purcell S."/>
            <person name="Rehman B."/>
            <person name="Elkins T."/>
            <person name="Engels R."/>
            <person name="Wang S."/>
            <person name="Nielsen C.B."/>
            <person name="Butler J."/>
            <person name="Endrizzi M."/>
            <person name="Qui D."/>
            <person name="Ianakiev P."/>
            <person name="Bell-Pedersen D."/>
            <person name="Nelson M.A."/>
            <person name="Werner-Washburne M."/>
            <person name="Selitrennikoff C.P."/>
            <person name="Kinsey J.A."/>
            <person name="Braun E.L."/>
            <person name="Zelter A."/>
            <person name="Schulte U."/>
            <person name="Kothe G.O."/>
            <person name="Jedd G."/>
            <person name="Mewes W."/>
            <person name="Staben C."/>
            <person name="Marcotte E."/>
            <person name="Greenberg D."/>
            <person name="Roy A."/>
            <person name="Foley K."/>
            <person name="Naylor J."/>
            <person name="Stange-Thomann N."/>
            <person name="Barrett R."/>
            <person name="Gnerre S."/>
            <person name="Kamal M."/>
            <person name="Kamvysselis M."/>
            <person name="Mauceli E."/>
            <person name="Bielke C."/>
            <person name="Rudd S."/>
            <person name="Frishman D."/>
            <person name="Krystofova S."/>
            <person name="Rasmussen C."/>
            <person name="Metzenberg R.L."/>
            <person name="Perkins D.D."/>
            <person name="Kroken S."/>
            <person name="Cogoni C."/>
            <person name="Macino G."/>
            <person name="Catcheside D."/>
            <person name="Li W."/>
            <person name="Pratt R.J."/>
            <person name="Osmani S.A."/>
            <person name="DeSouza C.P."/>
            <person name="Glass L."/>
            <person name="Orbach M.J."/>
            <person name="Berglund J.A."/>
            <person name="Voelker R."/>
            <person name="Yarden O."/>
            <person name="Plamann M."/>
            <person name="Seiler S."/>
            <person name="Dunlap J."/>
            <person name="Radford A."/>
            <person name="Aramayo R."/>
            <person name="Natvig D.O."/>
            <person name="Alex L.A."/>
            <person name="Mannhaupt G."/>
            <person name="Ebbole D.J."/>
            <person name="Freitag M."/>
            <person name="Paulsen I."/>
            <person name="Sachs M.S."/>
            <person name="Lander E.S."/>
            <person name="Nusbaum C."/>
            <person name="Birren B."/>
        </authorList>
    </citation>
    <scope>NUCLEOTIDE SEQUENCE [LARGE SCALE GENOMIC DNA]</scope>
    <source>
        <strain evidence="2">ATCC 24698 / 74-OR23-1A / CBS 708.71 / DSM 1257 / FGSC 987</strain>
    </source>
</reference>
<dbReference type="Proteomes" id="UP000001805">
    <property type="component" value="Chromosome 7, Linkage Group VII"/>
</dbReference>
<sequence length="152" mass="17176">MATLMRIYTPKYTNFGLWITNYPGSERIGGKKQASRHKFPQTLAIHLHFGTGTCENFLTVEQPVARAKPFRCSISDRHSLFGRAEQGYLCELAILPFTLSWTWTTKMHIYQHYQSEVGVHYIASLNSKQTPLGVTSSSCCHSRSQLTSLAFG</sequence>
<accession>Q7S299</accession>
<dbReference type="OMA" id="TLMRIYT"/>
<dbReference type="PaxDb" id="5141-EFNCRP00000009254"/>
<protein>
    <submittedName>
        <fullName evidence="1">Uncharacterized protein</fullName>
    </submittedName>
</protein>
<keyword evidence="2" id="KW-1185">Reference proteome</keyword>
<proteinExistence type="predicted"/>
<gene>
    <name evidence="1" type="ORF">NCU09393</name>
</gene>
<dbReference type="VEuPathDB" id="FungiDB:NCU09393"/>
<dbReference type="InParanoid" id="Q7S299"/>
<evidence type="ECO:0000313" key="2">
    <source>
        <dbReference type="Proteomes" id="UP000001805"/>
    </source>
</evidence>
<dbReference type="GeneID" id="3874898"/>
<organism evidence="1 2">
    <name type="scientific">Neurospora crassa (strain ATCC 24698 / 74-OR23-1A / CBS 708.71 / DSM 1257 / FGSC 987)</name>
    <dbReference type="NCBI Taxonomy" id="367110"/>
    <lineage>
        <taxon>Eukaryota</taxon>
        <taxon>Fungi</taxon>
        <taxon>Dikarya</taxon>
        <taxon>Ascomycota</taxon>
        <taxon>Pezizomycotina</taxon>
        <taxon>Sordariomycetes</taxon>
        <taxon>Sordariomycetidae</taxon>
        <taxon>Sordariales</taxon>
        <taxon>Sordariaceae</taxon>
        <taxon>Neurospora</taxon>
    </lineage>
</organism>
<dbReference type="HOGENOM" id="CLU_154746_0_0_1"/>
<dbReference type="AlphaFoldDB" id="Q7S299"/>
<dbReference type="KEGG" id="ncr:NCU09393"/>
<dbReference type="RefSeq" id="XP_958736.1">
    <property type="nucleotide sequence ID" value="XM_953643.1"/>
</dbReference>
<name>Q7S299_NEUCR</name>
<dbReference type="OrthoDB" id="10396970at2759"/>